<comment type="similarity">
    <text evidence="1">Belongs to the ABC transporter superfamily.</text>
</comment>
<dbReference type="Proteomes" id="UP000067243">
    <property type="component" value="Chromosome"/>
</dbReference>
<dbReference type="PANTHER" id="PTHR42711:SF5">
    <property type="entry name" value="ABC TRANSPORTER ATP-BINDING PROTEIN NATA"/>
    <property type="match status" value="1"/>
</dbReference>
<evidence type="ECO:0000313" key="6">
    <source>
        <dbReference type="EMBL" id="AKU79773.1"/>
    </source>
</evidence>
<dbReference type="AlphaFoldDB" id="A0A0K1P633"/>
<dbReference type="InterPro" id="IPR050763">
    <property type="entry name" value="ABC_transporter_ATP-binding"/>
</dbReference>
<name>A0A0K1P633_9MOLU</name>
<dbReference type="InterPro" id="IPR003439">
    <property type="entry name" value="ABC_transporter-like_ATP-bd"/>
</dbReference>
<accession>A0A0K1P633</accession>
<evidence type="ECO:0000256" key="3">
    <source>
        <dbReference type="ARBA" id="ARBA00022741"/>
    </source>
</evidence>
<dbReference type="KEGG" id="stur:STURON_00527"/>
<organism evidence="6 7">
    <name type="scientific">Spiroplasma turonicum</name>
    <dbReference type="NCBI Taxonomy" id="216946"/>
    <lineage>
        <taxon>Bacteria</taxon>
        <taxon>Bacillati</taxon>
        <taxon>Mycoplasmatota</taxon>
        <taxon>Mollicutes</taxon>
        <taxon>Entomoplasmatales</taxon>
        <taxon>Spiroplasmataceae</taxon>
        <taxon>Spiroplasma</taxon>
    </lineage>
</organism>
<dbReference type="GO" id="GO:0016887">
    <property type="term" value="F:ATP hydrolysis activity"/>
    <property type="evidence" value="ECO:0007669"/>
    <property type="project" value="InterPro"/>
</dbReference>
<dbReference type="Pfam" id="PF00005">
    <property type="entry name" value="ABC_tran"/>
    <property type="match status" value="1"/>
</dbReference>
<feature type="domain" description="ABC transporter" evidence="5">
    <location>
        <begin position="6"/>
        <end position="227"/>
    </location>
</feature>
<dbReference type="GO" id="GO:0005524">
    <property type="term" value="F:ATP binding"/>
    <property type="evidence" value="ECO:0007669"/>
    <property type="project" value="UniProtKB-KW"/>
</dbReference>
<evidence type="ECO:0000259" key="5">
    <source>
        <dbReference type="PROSITE" id="PS50893"/>
    </source>
</evidence>
<keyword evidence="7" id="KW-1185">Reference proteome</keyword>
<dbReference type="STRING" id="216946.STURO_v1c05250"/>
<protein>
    <submittedName>
        <fullName evidence="6">ABC transporter ATP-binding protein</fullName>
    </submittedName>
</protein>
<evidence type="ECO:0000256" key="2">
    <source>
        <dbReference type="ARBA" id="ARBA00022448"/>
    </source>
</evidence>
<proteinExistence type="inferred from homology"/>
<gene>
    <name evidence="6" type="ORF">STURON_00527</name>
</gene>
<dbReference type="PANTHER" id="PTHR42711">
    <property type="entry name" value="ABC TRANSPORTER ATP-BINDING PROTEIN"/>
    <property type="match status" value="1"/>
</dbReference>
<dbReference type="InterPro" id="IPR003593">
    <property type="entry name" value="AAA+_ATPase"/>
</dbReference>
<dbReference type="CDD" id="cd03230">
    <property type="entry name" value="ABC_DR_subfamily_A"/>
    <property type="match status" value="1"/>
</dbReference>
<evidence type="ECO:0000256" key="4">
    <source>
        <dbReference type="ARBA" id="ARBA00022840"/>
    </source>
</evidence>
<evidence type="ECO:0000256" key="1">
    <source>
        <dbReference type="ARBA" id="ARBA00005417"/>
    </source>
</evidence>
<reference evidence="6 7" key="1">
    <citation type="journal article" date="2015" name="Genome Announc.">
        <title>Complete Genome Sequence of Spiroplasma turonicum Strain Tab4cT, a Parasite of a Horse Fly, Haematopota sp. (Diptera: Tabanidae).</title>
        <authorList>
            <person name="Davis R.E."/>
            <person name="Shao J."/>
            <person name="Zhao Y."/>
            <person name="Gasparich G.E."/>
            <person name="Gaynor B.J."/>
            <person name="Donofrio N."/>
        </authorList>
    </citation>
    <scope>NUCLEOTIDE SEQUENCE [LARGE SCALE GENOMIC DNA]</scope>
    <source>
        <strain evidence="6 7">Tab4c</strain>
    </source>
</reference>
<keyword evidence="4 6" id="KW-0067">ATP-binding</keyword>
<dbReference type="EMBL" id="CP012328">
    <property type="protein sequence ID" value="AKU79773.1"/>
    <property type="molecule type" value="Genomic_DNA"/>
</dbReference>
<keyword evidence="2" id="KW-0813">Transport</keyword>
<dbReference type="InterPro" id="IPR027417">
    <property type="entry name" value="P-loop_NTPase"/>
</dbReference>
<dbReference type="PROSITE" id="PS50893">
    <property type="entry name" value="ABC_TRANSPORTER_2"/>
    <property type="match status" value="1"/>
</dbReference>
<keyword evidence="3" id="KW-0547">Nucleotide-binding</keyword>
<dbReference type="Gene3D" id="3.40.50.300">
    <property type="entry name" value="P-loop containing nucleotide triphosphate hydrolases"/>
    <property type="match status" value="1"/>
</dbReference>
<sequence>MGINLLEIKNITKKFGKSIVLDNINFTVKDGEAVGILGSNGAGKTTLMEIIVGQIKPTSGKVLLNGKEDVYKNVGIQFQEGFWPKGMNSNLLIKYFKKRWTKGFDEKTNELIKTFELENILKKDLNQLSGGQKQRLNTLLAILNDPNYIFLDEMITGLDLKMQLRLADFFANLKKEKKTLLIISHIPEEVETLCDRVMIIDKGKIFLDMNIDDVKKKYKTVRELLIKYYKGELHAK</sequence>
<evidence type="ECO:0000313" key="7">
    <source>
        <dbReference type="Proteomes" id="UP000067243"/>
    </source>
</evidence>
<dbReference type="PATRIC" id="fig|216946.3.peg.529"/>
<dbReference type="SMART" id="SM00382">
    <property type="entry name" value="AAA"/>
    <property type="match status" value="1"/>
</dbReference>
<dbReference type="SUPFAM" id="SSF52540">
    <property type="entry name" value="P-loop containing nucleoside triphosphate hydrolases"/>
    <property type="match status" value="1"/>
</dbReference>